<evidence type="ECO:0000259" key="2">
    <source>
        <dbReference type="Pfam" id="PF19631"/>
    </source>
</evidence>
<name>A0ABW8F707_9ACTN</name>
<keyword evidence="4" id="KW-1185">Reference proteome</keyword>
<protein>
    <submittedName>
        <fullName evidence="3">Trypco2 family protein</fullName>
    </submittedName>
</protein>
<dbReference type="EMBL" id="JBIVGG010000001">
    <property type="protein sequence ID" value="MFJ4077806.1"/>
    <property type="molecule type" value="Genomic_DNA"/>
</dbReference>
<dbReference type="Pfam" id="PF19631">
    <property type="entry name" value="Trypco2"/>
    <property type="match status" value="1"/>
</dbReference>
<comment type="caution">
    <text evidence="3">The sequence shown here is derived from an EMBL/GenBank/DDBJ whole genome shotgun (WGS) entry which is preliminary data.</text>
</comment>
<proteinExistence type="predicted"/>
<evidence type="ECO:0000256" key="1">
    <source>
        <dbReference type="SAM" id="MobiDB-lite"/>
    </source>
</evidence>
<evidence type="ECO:0000313" key="4">
    <source>
        <dbReference type="Proteomes" id="UP001617511"/>
    </source>
</evidence>
<accession>A0ABW8F707</accession>
<gene>
    <name evidence="3" type="ORF">ACIP2Z_02505</name>
</gene>
<sequence length="123" mass="12960">MGDGGLPLTEVLETLRGQLTELMRDTDGKDLLFALGDVELELGVEVTRGGGLSGKVRFGVVEAGADGTAGRRATHTVRVRLEPITTADGRRVMITDPGRALTPRPPLPTAATRPHGEQPPAAR</sequence>
<organism evidence="3 4">
    <name type="scientific">Streptomyces iakyrus</name>
    <dbReference type="NCBI Taxonomy" id="68219"/>
    <lineage>
        <taxon>Bacteria</taxon>
        <taxon>Bacillati</taxon>
        <taxon>Actinomycetota</taxon>
        <taxon>Actinomycetes</taxon>
        <taxon>Kitasatosporales</taxon>
        <taxon>Streptomycetaceae</taxon>
        <taxon>Streptomyces</taxon>
    </lineage>
</organism>
<dbReference type="RefSeq" id="WP_359630451.1">
    <property type="nucleotide sequence ID" value="NZ_JBEYEN010000002.1"/>
</dbReference>
<dbReference type="Proteomes" id="UP001617511">
    <property type="component" value="Unassembled WGS sequence"/>
</dbReference>
<evidence type="ECO:0000313" key="3">
    <source>
        <dbReference type="EMBL" id="MFJ4077806.1"/>
    </source>
</evidence>
<reference evidence="3 4" key="1">
    <citation type="submission" date="2024-10" db="EMBL/GenBank/DDBJ databases">
        <title>The Natural Products Discovery Center: Release of the First 8490 Sequenced Strains for Exploring Actinobacteria Biosynthetic Diversity.</title>
        <authorList>
            <person name="Kalkreuter E."/>
            <person name="Kautsar S.A."/>
            <person name="Yang D."/>
            <person name="Bader C.D."/>
            <person name="Teijaro C.N."/>
            <person name="Fluegel L."/>
            <person name="Davis C.M."/>
            <person name="Simpson J.R."/>
            <person name="Lauterbach L."/>
            <person name="Steele A.D."/>
            <person name="Gui C."/>
            <person name="Meng S."/>
            <person name="Li G."/>
            <person name="Viehrig K."/>
            <person name="Ye F."/>
            <person name="Su P."/>
            <person name="Kiefer A.F."/>
            <person name="Nichols A."/>
            <person name="Cepeda A.J."/>
            <person name="Yan W."/>
            <person name="Fan B."/>
            <person name="Jiang Y."/>
            <person name="Adhikari A."/>
            <person name="Zheng C.-J."/>
            <person name="Schuster L."/>
            <person name="Cowan T.M."/>
            <person name="Smanski M.J."/>
            <person name="Chevrette M.G."/>
            <person name="De Carvalho L.P.S."/>
            <person name="Shen B."/>
        </authorList>
    </citation>
    <scope>NUCLEOTIDE SEQUENCE [LARGE SCALE GENOMIC DNA]</scope>
    <source>
        <strain evidence="3 4">NPDC089932</strain>
    </source>
</reference>
<dbReference type="InterPro" id="IPR045608">
    <property type="entry name" value="Trypco2"/>
</dbReference>
<feature type="region of interest" description="Disordered" evidence="1">
    <location>
        <begin position="91"/>
        <end position="123"/>
    </location>
</feature>
<feature type="domain" description="Trypsin-co-occurring" evidence="2">
    <location>
        <begin position="7"/>
        <end position="83"/>
    </location>
</feature>